<dbReference type="EMBL" id="JBBPBM010001566">
    <property type="protein sequence ID" value="KAK8483303.1"/>
    <property type="molecule type" value="Genomic_DNA"/>
</dbReference>
<feature type="compositionally biased region" description="Polar residues" evidence="1">
    <location>
        <begin position="20"/>
        <end position="33"/>
    </location>
</feature>
<evidence type="ECO:0000313" key="3">
    <source>
        <dbReference type="Proteomes" id="UP001472677"/>
    </source>
</evidence>
<proteinExistence type="predicted"/>
<dbReference type="Proteomes" id="UP001472677">
    <property type="component" value="Unassembled WGS sequence"/>
</dbReference>
<evidence type="ECO:0000256" key="1">
    <source>
        <dbReference type="SAM" id="MobiDB-lite"/>
    </source>
</evidence>
<organism evidence="2 3">
    <name type="scientific">Hibiscus sabdariffa</name>
    <name type="common">roselle</name>
    <dbReference type="NCBI Taxonomy" id="183260"/>
    <lineage>
        <taxon>Eukaryota</taxon>
        <taxon>Viridiplantae</taxon>
        <taxon>Streptophyta</taxon>
        <taxon>Embryophyta</taxon>
        <taxon>Tracheophyta</taxon>
        <taxon>Spermatophyta</taxon>
        <taxon>Magnoliopsida</taxon>
        <taxon>eudicotyledons</taxon>
        <taxon>Gunneridae</taxon>
        <taxon>Pentapetalae</taxon>
        <taxon>rosids</taxon>
        <taxon>malvids</taxon>
        <taxon>Malvales</taxon>
        <taxon>Malvaceae</taxon>
        <taxon>Malvoideae</taxon>
        <taxon>Hibiscus</taxon>
    </lineage>
</organism>
<name>A0ABR1ZRH1_9ROSI</name>
<accession>A0ABR1ZRH1</accession>
<feature type="region of interest" description="Disordered" evidence="1">
    <location>
        <begin position="1"/>
        <end position="38"/>
    </location>
</feature>
<gene>
    <name evidence="2" type="ORF">V6N12_057176</name>
</gene>
<protein>
    <submittedName>
        <fullName evidence="2">Uncharacterized protein</fullName>
    </submittedName>
</protein>
<evidence type="ECO:0000313" key="2">
    <source>
        <dbReference type="EMBL" id="KAK8483303.1"/>
    </source>
</evidence>
<feature type="region of interest" description="Disordered" evidence="1">
    <location>
        <begin position="131"/>
        <end position="152"/>
    </location>
</feature>
<sequence>MATRLRSWPGRSEQRKPASAIQTHSAQASNGNGSRFDILSEDDGEALQVGDQGRTIPVRSLVASMAKETILLGNQMEEVPKEVLMGSLGAASIPVPEMSSVPIVTSTVPPHLSAESHIALTVHKEKVGKAKVHSISNRTSHAISKKGTEGRKGLHLKKLGSSKLPPRAVLSDWIEVNTRRLPPQLDPPRRKVVRAVDKENVSTSAGDIQVPTDMAVVENVAFELGD</sequence>
<comment type="caution">
    <text evidence="2">The sequence shown here is derived from an EMBL/GenBank/DDBJ whole genome shotgun (WGS) entry which is preliminary data.</text>
</comment>
<keyword evidence="3" id="KW-1185">Reference proteome</keyword>
<reference evidence="2 3" key="1">
    <citation type="journal article" date="2024" name="G3 (Bethesda)">
        <title>Genome assembly of Hibiscus sabdariffa L. provides insights into metabolisms of medicinal natural products.</title>
        <authorList>
            <person name="Kim T."/>
        </authorList>
    </citation>
    <scope>NUCLEOTIDE SEQUENCE [LARGE SCALE GENOMIC DNA]</scope>
    <source>
        <strain evidence="2">TK-2024</strain>
        <tissue evidence="2">Old leaves</tissue>
    </source>
</reference>